<comment type="pathway">
    <text evidence="2">Cofactor biosynthesis; 7,8-dihydroneopterin triphosphate biosynthesis; 7,8-dihydroneopterin triphosphate from GTP: step 1/1.</text>
</comment>
<evidence type="ECO:0000256" key="5">
    <source>
        <dbReference type="ARBA" id="ARBA00017272"/>
    </source>
</evidence>
<dbReference type="NCBIfam" id="NF006826">
    <property type="entry name" value="PRK09347.1-3"/>
    <property type="match status" value="1"/>
</dbReference>
<evidence type="ECO:0000256" key="6">
    <source>
        <dbReference type="ARBA" id="ARBA00022741"/>
    </source>
</evidence>
<keyword evidence="8" id="KW-0783">Tetrahydrobiopterin biosynthesis</keyword>
<evidence type="ECO:0000256" key="11">
    <source>
        <dbReference type="SAM" id="MobiDB-lite"/>
    </source>
</evidence>
<keyword evidence="6" id="KW-0547">Nucleotide-binding</keyword>
<reference evidence="13" key="2">
    <citation type="submission" date="2025-09" db="UniProtKB">
        <authorList>
            <consortium name="Ensembl"/>
        </authorList>
    </citation>
    <scope>IDENTIFICATION</scope>
</reference>
<dbReference type="EC" id="3.5.4.16" evidence="4"/>
<sequence>MEYRAYTGMNGLGNSKLVTDLQCLKEFTELSVNSKKAAVQRNQETSRKESEDESRLPVLEAAYATILRGIGEDTDRQGLLRTPARAAKAMQFLTKGYHESVYDILNDAIFDEDHDEMVIVKDIDMFSLCEHHLVPFFGKVHIGYLPNKKVVGLSKLLHDWLDMCPTVQERLTKQIATAISEALQPTGVVVIIEAVHMCMIMRGVQKINSQTVTSTMLGIFREDHKTREEFLALVKSK</sequence>
<dbReference type="InterPro" id="IPR043133">
    <property type="entry name" value="GTP-CH-I_C/QueF"/>
</dbReference>
<accession>A0A3B3QH84</accession>
<dbReference type="Gene3D" id="3.30.1130.10">
    <property type="match status" value="1"/>
</dbReference>
<evidence type="ECO:0000256" key="1">
    <source>
        <dbReference type="ARBA" id="ARBA00001052"/>
    </source>
</evidence>
<evidence type="ECO:0000256" key="3">
    <source>
        <dbReference type="ARBA" id="ARBA00008085"/>
    </source>
</evidence>
<dbReference type="Ensembl" id="ENSPKIT00000028937.1">
    <property type="protein sequence ID" value="ENSPKIP00000004945.1"/>
    <property type="gene ID" value="ENSPKIG00000021816.1"/>
</dbReference>
<evidence type="ECO:0000313" key="14">
    <source>
        <dbReference type="Proteomes" id="UP000261540"/>
    </source>
</evidence>
<dbReference type="PROSITE" id="PS00859">
    <property type="entry name" value="GTP_CYCLOHYDROL_1_1"/>
    <property type="match status" value="1"/>
</dbReference>
<dbReference type="NCBIfam" id="NF006825">
    <property type="entry name" value="PRK09347.1-2"/>
    <property type="match status" value="1"/>
</dbReference>
<comment type="similarity">
    <text evidence="3">Belongs to the GTP cyclohydrolase I family.</text>
</comment>
<dbReference type="PANTHER" id="PTHR11109:SF6">
    <property type="entry name" value="GTP CYCLOHYDROLASE 1"/>
    <property type="match status" value="1"/>
</dbReference>
<dbReference type="InterPro" id="IPR043134">
    <property type="entry name" value="GTP-CH-I_N"/>
</dbReference>
<dbReference type="GO" id="GO:0008270">
    <property type="term" value="F:zinc ion binding"/>
    <property type="evidence" value="ECO:0007669"/>
    <property type="project" value="TreeGrafter"/>
</dbReference>
<dbReference type="InterPro" id="IPR020602">
    <property type="entry name" value="GTP_CycHdrlase_I_dom"/>
</dbReference>
<dbReference type="CDD" id="cd00642">
    <property type="entry name" value="GTP_cyclohydro1"/>
    <property type="match status" value="1"/>
</dbReference>
<evidence type="ECO:0000259" key="12">
    <source>
        <dbReference type="Pfam" id="PF01227"/>
    </source>
</evidence>
<dbReference type="NCBIfam" id="TIGR00063">
    <property type="entry name" value="folE"/>
    <property type="match status" value="1"/>
</dbReference>
<dbReference type="GO" id="GO:0046654">
    <property type="term" value="P:tetrahydrofolate biosynthetic process"/>
    <property type="evidence" value="ECO:0007669"/>
    <property type="project" value="InterPro"/>
</dbReference>
<dbReference type="GO" id="GO:0005525">
    <property type="term" value="F:GTP binding"/>
    <property type="evidence" value="ECO:0007669"/>
    <property type="project" value="UniProtKB-KW"/>
</dbReference>
<dbReference type="Gene3D" id="1.10.286.10">
    <property type="match status" value="1"/>
</dbReference>
<dbReference type="PANTHER" id="PTHR11109">
    <property type="entry name" value="GTP CYCLOHYDROLASE I"/>
    <property type="match status" value="1"/>
</dbReference>
<dbReference type="AlphaFoldDB" id="A0A3B3QH84"/>
<evidence type="ECO:0000256" key="9">
    <source>
        <dbReference type="ARBA" id="ARBA00023134"/>
    </source>
</evidence>
<protein>
    <recommendedName>
        <fullName evidence="5">GTP cyclohydrolase 1</fullName>
        <ecNumber evidence="4">3.5.4.16</ecNumber>
    </recommendedName>
    <alternativeName>
        <fullName evidence="10">GTP cyclohydrolase I</fullName>
    </alternativeName>
</protein>
<keyword evidence="14" id="KW-1185">Reference proteome</keyword>
<evidence type="ECO:0000256" key="8">
    <source>
        <dbReference type="ARBA" id="ARBA00023007"/>
    </source>
</evidence>
<dbReference type="InterPro" id="IPR001474">
    <property type="entry name" value="GTP_CycHdrlase_I"/>
</dbReference>
<evidence type="ECO:0000313" key="13">
    <source>
        <dbReference type="Ensembl" id="ENSPKIP00000004945.1"/>
    </source>
</evidence>
<dbReference type="SUPFAM" id="SSF55620">
    <property type="entry name" value="Tetrahydrobiopterin biosynthesis enzymes-like"/>
    <property type="match status" value="1"/>
</dbReference>
<dbReference type="InterPro" id="IPR018234">
    <property type="entry name" value="GTP_CycHdrlase_I_CS"/>
</dbReference>
<dbReference type="FunFam" id="3.30.1130.10:FF:000012">
    <property type="entry name" value="GTP cyclohydrolase 1"/>
    <property type="match status" value="1"/>
</dbReference>
<evidence type="ECO:0000256" key="10">
    <source>
        <dbReference type="ARBA" id="ARBA00030854"/>
    </source>
</evidence>
<dbReference type="FunFam" id="1.10.286.10:FF:000003">
    <property type="entry name" value="GTP cyclohydrolase 1"/>
    <property type="match status" value="1"/>
</dbReference>
<feature type="compositionally biased region" description="Basic and acidic residues" evidence="11">
    <location>
        <begin position="44"/>
        <end position="54"/>
    </location>
</feature>
<evidence type="ECO:0000256" key="4">
    <source>
        <dbReference type="ARBA" id="ARBA00012715"/>
    </source>
</evidence>
<dbReference type="UniPathway" id="UPA00848">
    <property type="reaction ID" value="UER00151"/>
</dbReference>
<proteinExistence type="inferred from homology"/>
<organism evidence="13 14">
    <name type="scientific">Paramormyrops kingsleyae</name>
    <dbReference type="NCBI Taxonomy" id="1676925"/>
    <lineage>
        <taxon>Eukaryota</taxon>
        <taxon>Metazoa</taxon>
        <taxon>Chordata</taxon>
        <taxon>Craniata</taxon>
        <taxon>Vertebrata</taxon>
        <taxon>Euteleostomi</taxon>
        <taxon>Actinopterygii</taxon>
        <taxon>Neopterygii</taxon>
        <taxon>Teleostei</taxon>
        <taxon>Osteoglossocephala</taxon>
        <taxon>Osteoglossomorpha</taxon>
        <taxon>Osteoglossiformes</taxon>
        <taxon>Mormyridae</taxon>
        <taxon>Paramormyrops</taxon>
    </lineage>
</organism>
<comment type="catalytic activity">
    <reaction evidence="1">
        <text>GTP + H2O = 7,8-dihydroneopterin 3'-triphosphate + formate + H(+)</text>
        <dbReference type="Rhea" id="RHEA:17473"/>
        <dbReference type="ChEBI" id="CHEBI:15377"/>
        <dbReference type="ChEBI" id="CHEBI:15378"/>
        <dbReference type="ChEBI" id="CHEBI:15740"/>
        <dbReference type="ChEBI" id="CHEBI:37565"/>
        <dbReference type="ChEBI" id="CHEBI:58462"/>
        <dbReference type="EC" id="3.5.4.16"/>
    </reaction>
</comment>
<feature type="domain" description="GTP cyclohydrolase I" evidence="12">
    <location>
        <begin position="60"/>
        <end position="234"/>
    </location>
</feature>
<name>A0A3B3QH84_9TELE</name>
<dbReference type="GeneTree" id="ENSGT00390000013481"/>
<dbReference type="GO" id="GO:0003934">
    <property type="term" value="F:GTP cyclohydrolase I activity"/>
    <property type="evidence" value="ECO:0007669"/>
    <property type="project" value="UniProtKB-EC"/>
</dbReference>
<reference evidence="13" key="1">
    <citation type="submission" date="2025-08" db="UniProtKB">
        <authorList>
            <consortium name="Ensembl"/>
        </authorList>
    </citation>
    <scope>IDENTIFICATION</scope>
</reference>
<keyword evidence="9" id="KW-0342">GTP-binding</keyword>
<dbReference type="Pfam" id="PF01227">
    <property type="entry name" value="GTP_cyclohydroI"/>
    <property type="match status" value="1"/>
</dbReference>
<dbReference type="HAMAP" id="MF_00223">
    <property type="entry name" value="FolE"/>
    <property type="match status" value="1"/>
</dbReference>
<evidence type="ECO:0000256" key="2">
    <source>
        <dbReference type="ARBA" id="ARBA00005080"/>
    </source>
</evidence>
<dbReference type="Proteomes" id="UP000261540">
    <property type="component" value="Unplaced"/>
</dbReference>
<dbReference type="GO" id="GO:0006729">
    <property type="term" value="P:tetrahydrobiopterin biosynthetic process"/>
    <property type="evidence" value="ECO:0007669"/>
    <property type="project" value="UniProtKB-KW"/>
</dbReference>
<keyword evidence="7" id="KW-0378">Hydrolase</keyword>
<dbReference type="GO" id="GO:0005737">
    <property type="term" value="C:cytoplasm"/>
    <property type="evidence" value="ECO:0007669"/>
    <property type="project" value="TreeGrafter"/>
</dbReference>
<feature type="region of interest" description="Disordered" evidence="11">
    <location>
        <begin position="35"/>
        <end position="54"/>
    </location>
</feature>
<evidence type="ECO:0000256" key="7">
    <source>
        <dbReference type="ARBA" id="ARBA00022801"/>
    </source>
</evidence>